<feature type="transmembrane region" description="Helical" evidence="1">
    <location>
        <begin position="45"/>
        <end position="65"/>
    </location>
</feature>
<keyword evidence="1" id="KW-0472">Membrane</keyword>
<evidence type="ECO:0000256" key="1">
    <source>
        <dbReference type="SAM" id="Phobius"/>
    </source>
</evidence>
<dbReference type="InterPro" id="IPR046052">
    <property type="entry name" value="DUF6010"/>
</dbReference>
<keyword evidence="1" id="KW-1133">Transmembrane helix</keyword>
<dbReference type="Proteomes" id="UP000555448">
    <property type="component" value="Unassembled WGS sequence"/>
</dbReference>
<evidence type="ECO:0000313" key="3">
    <source>
        <dbReference type="Proteomes" id="UP000555448"/>
    </source>
</evidence>
<comment type="caution">
    <text evidence="2">The sequence shown here is derived from an EMBL/GenBank/DDBJ whole genome shotgun (WGS) entry which is preliminary data.</text>
</comment>
<feature type="transmembrane region" description="Helical" evidence="1">
    <location>
        <begin position="72"/>
        <end position="92"/>
    </location>
</feature>
<proteinExistence type="predicted"/>
<name>A0A7W7K9A0_9SPHN</name>
<evidence type="ECO:0000313" key="2">
    <source>
        <dbReference type="EMBL" id="MBB4858599.1"/>
    </source>
</evidence>
<dbReference type="EMBL" id="JACHLR010000007">
    <property type="protein sequence ID" value="MBB4858599.1"/>
    <property type="molecule type" value="Genomic_DNA"/>
</dbReference>
<keyword evidence="3" id="KW-1185">Reference proteome</keyword>
<dbReference type="AlphaFoldDB" id="A0A7W7K9A0"/>
<dbReference type="RefSeq" id="WP_184244427.1">
    <property type="nucleotide sequence ID" value="NZ_JACHLR010000007.1"/>
</dbReference>
<accession>A0A7W7K9A0</accession>
<sequence>MPDSTIPSNAHRPRPLIHGGAALVGIVLSLATLPLHLVLDTRQSVDISAVVVAVIGAIYVGFALQRGSIKQIVVGSIVAACFAGVALAGLWWNPWIIPAGYVAHGLWDAVHHWRSHDLVEIPHWYPPFCAAFDWLYAIGLSIIWLTVAPV</sequence>
<feature type="transmembrane region" description="Helical" evidence="1">
    <location>
        <begin position="124"/>
        <end position="147"/>
    </location>
</feature>
<protein>
    <submittedName>
        <fullName evidence="2">Uncharacterized protein</fullName>
    </submittedName>
</protein>
<dbReference type="Pfam" id="PF19473">
    <property type="entry name" value="DUF6010"/>
    <property type="match status" value="1"/>
</dbReference>
<gene>
    <name evidence="2" type="ORF">HNO88_001925</name>
</gene>
<keyword evidence="1" id="KW-0812">Transmembrane</keyword>
<organism evidence="2 3">
    <name type="scientific">Novosphingobium chloroacetimidivorans</name>
    <dbReference type="NCBI Taxonomy" id="1428314"/>
    <lineage>
        <taxon>Bacteria</taxon>
        <taxon>Pseudomonadati</taxon>
        <taxon>Pseudomonadota</taxon>
        <taxon>Alphaproteobacteria</taxon>
        <taxon>Sphingomonadales</taxon>
        <taxon>Sphingomonadaceae</taxon>
        <taxon>Novosphingobium</taxon>
    </lineage>
</organism>
<reference evidence="2 3" key="1">
    <citation type="submission" date="2020-08" db="EMBL/GenBank/DDBJ databases">
        <title>Functional genomics of gut bacteria from endangered species of beetles.</title>
        <authorList>
            <person name="Carlos-Shanley C."/>
        </authorList>
    </citation>
    <scope>NUCLEOTIDE SEQUENCE [LARGE SCALE GENOMIC DNA]</scope>
    <source>
        <strain evidence="2 3">S00245</strain>
    </source>
</reference>
<feature type="transmembrane region" description="Helical" evidence="1">
    <location>
        <begin position="21"/>
        <end position="39"/>
    </location>
</feature>